<gene>
    <name evidence="1" type="ORF">CFS9_10770</name>
</gene>
<sequence>MRAYKFTRSAIITITFSLLSQKFSLTRIKFAIITLKNKNKIHDQKCPIAKILVKFSYSKD</sequence>
<organism evidence="1">
    <name type="scientific">Flavobacterium sp. CFS9</name>
    <dbReference type="NCBI Taxonomy" id="3143118"/>
    <lineage>
        <taxon>Bacteria</taxon>
        <taxon>Pseudomonadati</taxon>
        <taxon>Bacteroidota</taxon>
        <taxon>Flavobacteriia</taxon>
        <taxon>Flavobacteriales</taxon>
        <taxon>Flavobacteriaceae</taxon>
        <taxon>Flavobacterium</taxon>
    </lineage>
</organism>
<name>A0AAT9GYX4_9FLAO</name>
<dbReference type="AlphaFoldDB" id="A0AAT9GYX4"/>
<reference evidence="1" key="1">
    <citation type="submission" date="2024-05" db="EMBL/GenBank/DDBJ databases">
        <title>Whole-Genome Sequence of CFS9, a Potential Fish Probiotic Isolated from the Body Surface of Silurus asotus.</title>
        <authorList>
            <person name="Kojima M."/>
            <person name="Tobioka K."/>
            <person name="Yokota K."/>
            <person name="Nakatani H."/>
            <person name="Hori K."/>
            <person name="Tamaru Y."/>
            <person name="Okazaki F."/>
        </authorList>
    </citation>
    <scope>NUCLEOTIDE SEQUENCE</scope>
    <source>
        <strain evidence="1">CFS9</strain>
    </source>
</reference>
<accession>A0AAT9GYX4</accession>
<dbReference type="EMBL" id="AP031573">
    <property type="protein sequence ID" value="BFM42436.1"/>
    <property type="molecule type" value="Genomic_DNA"/>
</dbReference>
<proteinExistence type="predicted"/>
<evidence type="ECO:0000313" key="1">
    <source>
        <dbReference type="EMBL" id="BFM42436.1"/>
    </source>
</evidence>
<protein>
    <submittedName>
        <fullName evidence="1">Uncharacterized protein</fullName>
    </submittedName>
</protein>